<keyword evidence="12" id="KW-1185">Reference proteome</keyword>
<evidence type="ECO:0000256" key="7">
    <source>
        <dbReference type="ARBA" id="ARBA00022777"/>
    </source>
</evidence>
<evidence type="ECO:0000256" key="5">
    <source>
        <dbReference type="ARBA" id="ARBA00022679"/>
    </source>
</evidence>
<evidence type="ECO:0000313" key="12">
    <source>
        <dbReference type="Proteomes" id="UP001521181"/>
    </source>
</evidence>
<protein>
    <recommendedName>
        <fullName evidence="4 9">Phosphoglycerate kinase</fullName>
        <ecNumber evidence="4 9">2.7.2.3</ecNumber>
    </recommendedName>
</protein>
<dbReference type="HAMAP" id="MF_00145">
    <property type="entry name" value="Phosphoglyc_kinase"/>
    <property type="match status" value="1"/>
</dbReference>
<organism evidence="11 12">
    <name type="scientific">Rhodobacter flavimaris</name>
    <dbReference type="NCBI Taxonomy" id="2907145"/>
    <lineage>
        <taxon>Bacteria</taxon>
        <taxon>Pseudomonadati</taxon>
        <taxon>Pseudomonadota</taxon>
        <taxon>Alphaproteobacteria</taxon>
        <taxon>Rhodobacterales</taxon>
        <taxon>Rhodobacter group</taxon>
        <taxon>Rhodobacter</taxon>
    </lineage>
</organism>
<evidence type="ECO:0000313" key="11">
    <source>
        <dbReference type="EMBL" id="MCE5974279.1"/>
    </source>
</evidence>
<dbReference type="PANTHER" id="PTHR11406:SF23">
    <property type="entry name" value="PHOSPHOGLYCERATE KINASE 1, CHLOROPLASTIC-RELATED"/>
    <property type="match status" value="1"/>
</dbReference>
<dbReference type="SUPFAM" id="SSF53748">
    <property type="entry name" value="Phosphoglycerate kinase"/>
    <property type="match status" value="1"/>
</dbReference>
<evidence type="ECO:0000256" key="2">
    <source>
        <dbReference type="ARBA" id="ARBA00008982"/>
    </source>
</evidence>
<evidence type="ECO:0000256" key="6">
    <source>
        <dbReference type="ARBA" id="ARBA00022741"/>
    </source>
</evidence>
<evidence type="ECO:0000256" key="4">
    <source>
        <dbReference type="ARBA" id="ARBA00013061"/>
    </source>
</evidence>
<evidence type="ECO:0000256" key="8">
    <source>
        <dbReference type="ARBA" id="ARBA00022840"/>
    </source>
</evidence>
<feature type="binding site" evidence="9">
    <location>
        <position position="324"/>
    </location>
    <ligand>
        <name>ATP</name>
        <dbReference type="ChEBI" id="CHEBI:30616"/>
    </ligand>
</feature>
<feature type="binding site" evidence="9">
    <location>
        <position position="36"/>
    </location>
    <ligand>
        <name>substrate</name>
    </ligand>
</feature>
<dbReference type="PIRSF" id="PIRSF000724">
    <property type="entry name" value="Pgk"/>
    <property type="match status" value="1"/>
</dbReference>
<dbReference type="InterPro" id="IPR036043">
    <property type="entry name" value="Phosphoglycerate_kinase_sf"/>
</dbReference>
<dbReference type="Pfam" id="PF00162">
    <property type="entry name" value="PGK"/>
    <property type="match status" value="1"/>
</dbReference>
<comment type="subunit">
    <text evidence="3 9">Monomer.</text>
</comment>
<reference evidence="11 12" key="1">
    <citation type="submission" date="2021-12" db="EMBL/GenBank/DDBJ databases">
        <title>Sinirhodobacter sp. WL0062 is a bacterium isolated from seawater.</title>
        <authorList>
            <person name="Wang L."/>
            <person name="He W."/>
            <person name="Zhang D.-F."/>
        </authorList>
    </citation>
    <scope>NUCLEOTIDE SEQUENCE [LARGE SCALE GENOMIC DNA]</scope>
    <source>
        <strain evidence="11 12">WL0062</strain>
    </source>
</reference>
<evidence type="ECO:0000256" key="3">
    <source>
        <dbReference type="ARBA" id="ARBA00011245"/>
    </source>
</evidence>
<dbReference type="GO" id="GO:0016301">
    <property type="term" value="F:kinase activity"/>
    <property type="evidence" value="ECO:0007669"/>
    <property type="project" value="UniProtKB-KW"/>
</dbReference>
<keyword evidence="8 9" id="KW-0067">ATP-binding</keyword>
<keyword evidence="7 9" id="KW-0418">Kinase</keyword>
<dbReference type="Proteomes" id="UP001521181">
    <property type="component" value="Unassembled WGS sequence"/>
</dbReference>
<feature type="binding site" evidence="9">
    <location>
        <position position="152"/>
    </location>
    <ligand>
        <name>substrate</name>
    </ligand>
</feature>
<dbReference type="EC" id="2.7.2.3" evidence="4 9"/>
<feature type="binding site" evidence="9">
    <location>
        <begin position="354"/>
        <end position="357"/>
    </location>
    <ligand>
        <name>ATP</name>
        <dbReference type="ChEBI" id="CHEBI:30616"/>
    </ligand>
</feature>
<comment type="catalytic activity">
    <reaction evidence="1 9 10">
        <text>(2R)-3-phosphoglycerate + ATP = (2R)-3-phospho-glyceroyl phosphate + ADP</text>
        <dbReference type="Rhea" id="RHEA:14801"/>
        <dbReference type="ChEBI" id="CHEBI:30616"/>
        <dbReference type="ChEBI" id="CHEBI:57604"/>
        <dbReference type="ChEBI" id="CHEBI:58272"/>
        <dbReference type="ChEBI" id="CHEBI:456216"/>
        <dbReference type="EC" id="2.7.2.3"/>
    </reaction>
</comment>
<dbReference type="PROSITE" id="PS00111">
    <property type="entry name" value="PGLYCERATE_KINASE"/>
    <property type="match status" value="1"/>
</dbReference>
<dbReference type="Gene3D" id="3.40.50.1260">
    <property type="entry name" value="Phosphoglycerate kinase, N-terminal domain"/>
    <property type="match status" value="2"/>
</dbReference>
<proteinExistence type="inferred from homology"/>
<dbReference type="InterPro" id="IPR015824">
    <property type="entry name" value="Phosphoglycerate_kinase_N"/>
</dbReference>
<keyword evidence="5 9" id="KW-0808">Transferase</keyword>
<dbReference type="RefSeq" id="WP_233677248.1">
    <property type="nucleotide sequence ID" value="NZ_JAJUOS010000009.1"/>
</dbReference>
<keyword evidence="9" id="KW-0963">Cytoplasm</keyword>
<dbReference type="EMBL" id="JAJUOS010000009">
    <property type="protein sequence ID" value="MCE5974279.1"/>
    <property type="molecule type" value="Genomic_DNA"/>
</dbReference>
<feature type="binding site" evidence="9">
    <location>
        <position position="202"/>
    </location>
    <ligand>
        <name>ATP</name>
        <dbReference type="ChEBI" id="CHEBI:30616"/>
    </ligand>
</feature>
<dbReference type="InterPro" id="IPR001576">
    <property type="entry name" value="Phosphoglycerate_kinase"/>
</dbReference>
<dbReference type="PRINTS" id="PR00477">
    <property type="entry name" value="PHGLYCKINASE"/>
</dbReference>
<comment type="caution">
    <text evidence="11">The sequence shown here is derived from an EMBL/GenBank/DDBJ whole genome shotgun (WGS) entry which is preliminary data.</text>
</comment>
<gene>
    <name evidence="9" type="primary">pgk</name>
    <name evidence="11" type="ORF">LZA78_12360</name>
</gene>
<keyword evidence="9" id="KW-0324">Glycolysis</keyword>
<comment type="pathway">
    <text evidence="9">Carbohydrate degradation; glycolysis; pyruvate from D-glyceraldehyde 3-phosphate: step 2/5.</text>
</comment>
<feature type="binding site" evidence="9">
    <location>
        <position position="119"/>
    </location>
    <ligand>
        <name>substrate</name>
    </ligand>
</feature>
<evidence type="ECO:0000256" key="1">
    <source>
        <dbReference type="ARBA" id="ARBA00000642"/>
    </source>
</evidence>
<feature type="binding site" evidence="9">
    <location>
        <begin position="59"/>
        <end position="62"/>
    </location>
    <ligand>
        <name>substrate</name>
    </ligand>
</feature>
<comment type="subcellular location">
    <subcellularLocation>
        <location evidence="9">Cytoplasm</location>
    </subcellularLocation>
</comment>
<keyword evidence="6 9" id="KW-0547">Nucleotide-binding</keyword>
<name>A0ABS8YWU0_9RHOB</name>
<evidence type="ECO:0000256" key="10">
    <source>
        <dbReference type="RuleBase" id="RU000532"/>
    </source>
</evidence>
<feature type="binding site" evidence="9">
    <location>
        <begin position="21"/>
        <end position="23"/>
    </location>
    <ligand>
        <name>substrate</name>
    </ligand>
</feature>
<dbReference type="PANTHER" id="PTHR11406">
    <property type="entry name" value="PHOSPHOGLYCERATE KINASE"/>
    <property type="match status" value="1"/>
</dbReference>
<comment type="similarity">
    <text evidence="2 9 10">Belongs to the phosphoglycerate kinase family.</text>
</comment>
<dbReference type="InterPro" id="IPR015911">
    <property type="entry name" value="Phosphoglycerate_kinase_CS"/>
</dbReference>
<evidence type="ECO:0000256" key="9">
    <source>
        <dbReference type="HAMAP-Rule" id="MF_00145"/>
    </source>
</evidence>
<sequence>MALPSILQADLRGKRVLVRADLNVPVENGRVTDTTRIDRFAAGMRPLLARGARLVILTHFGRPKRSEMNPAYSVDKLRPALSRALGVEVRFSDVCADNSAVILSNALREGEALLCENLRYNGGETDNDPAFAAELAKLGDLYVNDAFSCAHRAHASTDALARLLPAYAGPLLVEEIDALSAALEAPQKPAVAIVGGAKVSSKIAVLKNLVRKLDHVIIGGGMANTFLFASGAAMGRSLHEADQVETVREIEALARAHGCRLHLPRDVVVAREFKAQAAHEVVPADACPQDAMILDAGPEAVAEFAAVLEGCRTILWNGPLGAFEMQPFDAATVALAQKAAEQTRAGRAVSVAGGGDTVAALNAAGVAQDFTYVSTAGGAFLEWLEGRELPGIAALHAAECAA</sequence>
<comment type="caution">
    <text evidence="9">Lacks conserved residue(s) required for the propagation of feature annotation.</text>
</comment>
<accession>A0ABS8YWU0</accession>